<accession>A0A3B0XA70</accession>
<organism evidence="3">
    <name type="scientific">hydrothermal vent metagenome</name>
    <dbReference type="NCBI Taxonomy" id="652676"/>
    <lineage>
        <taxon>unclassified sequences</taxon>
        <taxon>metagenomes</taxon>
        <taxon>ecological metagenomes</taxon>
    </lineage>
</organism>
<feature type="domain" description="Transposase IS66 central" evidence="2">
    <location>
        <begin position="197"/>
        <end position="483"/>
    </location>
</feature>
<feature type="compositionally biased region" description="Basic residues" evidence="1">
    <location>
        <begin position="94"/>
        <end position="107"/>
    </location>
</feature>
<evidence type="ECO:0000313" key="3">
    <source>
        <dbReference type="EMBL" id="VAW64641.1"/>
    </source>
</evidence>
<protein>
    <recommendedName>
        <fullName evidence="2">Transposase IS66 central domain-containing protein</fullName>
    </recommendedName>
</protein>
<feature type="compositionally biased region" description="Basic and acidic residues" evidence="1">
    <location>
        <begin position="108"/>
        <end position="119"/>
    </location>
</feature>
<dbReference type="EMBL" id="UOFJ01000139">
    <property type="protein sequence ID" value="VAW64641.1"/>
    <property type="molecule type" value="Genomic_DNA"/>
</dbReference>
<dbReference type="AlphaFoldDB" id="A0A3B0XA70"/>
<proteinExistence type="predicted"/>
<dbReference type="Pfam" id="PF03050">
    <property type="entry name" value="DDE_Tnp_IS66"/>
    <property type="match status" value="1"/>
</dbReference>
<dbReference type="InterPro" id="IPR052344">
    <property type="entry name" value="Transposase-related"/>
</dbReference>
<name>A0A3B0XA70_9ZZZZ</name>
<evidence type="ECO:0000259" key="2">
    <source>
        <dbReference type="Pfam" id="PF03050"/>
    </source>
</evidence>
<dbReference type="PANTHER" id="PTHR33678">
    <property type="entry name" value="BLL1576 PROTEIN"/>
    <property type="match status" value="1"/>
</dbReference>
<feature type="region of interest" description="Disordered" evidence="1">
    <location>
        <begin position="83"/>
        <end position="119"/>
    </location>
</feature>
<dbReference type="PANTHER" id="PTHR33678:SF2">
    <property type="match status" value="1"/>
</dbReference>
<sequence>MTKALHKPAIKDLDLKALDALIGRVTEAKEHDLALSADDCQLLLDALLTLVSMQERLGSKDITIAKLRKLTGIVASSETLTGQLTRSSNAKDQKKSRKNKPKTPKTKLKPEVKHHSLDGLSKGDECPECETGKLYKYDPATLLRITGQSPFVPEQHVMERLRCNTCGVYFTAAVPEAVLADGERQQKYGYSARSLMGISKYYAGSPFYRQGSLQDLLGVSISASSIFDQTEHLSNHLFPVFKQLLRHAANAKHYYMDDTTHRILDQKPVMKKQRKGKKERLRSGVYTSGVIATSLDDHPIILFETNIGHAGEFIDSLLSQRDESLPPPLIMSDALTSNRPTVVKSTQSLCNAHGRRQFYDVLSHFTDEVEEVLCLYGQIWVLDDQAAEQQLTPTKRLAYHQKHSLPIMERIKRWGEAHLQNETVEENSGLGEAIRYFNKHYKGLTRFCEIEGAQLDNNRMEAQLKLVVRDRKNAMFHKTLAGAAIGDVITSMIATASQVNINVFEYFNWLQQAHKKVVLDPEYYLPWNYLKNHVESSF</sequence>
<dbReference type="InterPro" id="IPR004291">
    <property type="entry name" value="Transposase_IS66_central"/>
</dbReference>
<reference evidence="3" key="1">
    <citation type="submission" date="2018-06" db="EMBL/GenBank/DDBJ databases">
        <authorList>
            <person name="Zhirakovskaya E."/>
        </authorList>
    </citation>
    <scope>NUCLEOTIDE SEQUENCE</scope>
</reference>
<gene>
    <name evidence="3" type="ORF">MNBD_GAMMA10-529</name>
</gene>
<evidence type="ECO:0000256" key="1">
    <source>
        <dbReference type="SAM" id="MobiDB-lite"/>
    </source>
</evidence>